<dbReference type="InterPro" id="IPR027443">
    <property type="entry name" value="IPNS-like_sf"/>
</dbReference>
<dbReference type="EMBL" id="LR726527">
    <property type="protein sequence ID" value="VWO97788.1"/>
    <property type="molecule type" value="Genomic_DNA"/>
</dbReference>
<dbReference type="AlphaFoldDB" id="A0A5K1JYN8"/>
<dbReference type="InterPro" id="IPR050231">
    <property type="entry name" value="Iron_ascorbate_oxido_reductase"/>
</dbReference>
<sequence>MPGLTTHPPFPDDIPTHPLLIIDYQLVKARDQDEIDKLWKAATELGFWYLKNHGVDEIDDMFEMGQETMSLPLEEKRKFEQGLEGASFGYKGTGSQVLDERGSRDVTEFINVSKDDALAWPTLVHRTYPSTVTERMEATIKPFVEKSLAVNHSLIDVLNDKLGLPQGTLAEFHQAHEHSGCIARVIRAPPHPVPEEKLFLSAHTDYGSLSFLHNRLGGLQVLPPGSDRWFYVKVREHGAPTYEAHILKSSPQPLPGHAVCNIGDALNIFSGGILRSNIHRVV</sequence>
<name>A0A5K1JYN8_9APHY</name>
<reference evidence="2" key="1">
    <citation type="submission" date="2019-10" db="EMBL/GenBank/DDBJ databases">
        <authorList>
            <person name="Nor Muhammad N."/>
        </authorList>
    </citation>
    <scope>NUCLEOTIDE SEQUENCE</scope>
</reference>
<dbReference type="InterPro" id="IPR026992">
    <property type="entry name" value="DIOX_N"/>
</dbReference>
<dbReference type="Pfam" id="PF14226">
    <property type="entry name" value="DIOX_N"/>
    <property type="match status" value="1"/>
</dbReference>
<evidence type="ECO:0000313" key="2">
    <source>
        <dbReference type="EMBL" id="VWO97788.1"/>
    </source>
</evidence>
<proteinExistence type="predicted"/>
<evidence type="ECO:0000259" key="1">
    <source>
        <dbReference type="Pfam" id="PF14226"/>
    </source>
</evidence>
<accession>A0A5K1JYN8</accession>
<protein>
    <submittedName>
        <fullName evidence="2">Calcium-transporting ATPase (EC)</fullName>
    </submittedName>
</protein>
<dbReference type="SUPFAM" id="SSF51197">
    <property type="entry name" value="Clavaminate synthase-like"/>
    <property type="match status" value="1"/>
</dbReference>
<dbReference type="PANTHER" id="PTHR47990">
    <property type="entry name" value="2-OXOGLUTARATE (2OG) AND FE(II)-DEPENDENT OXYGENASE SUPERFAMILY PROTEIN-RELATED"/>
    <property type="match status" value="1"/>
</dbReference>
<feature type="domain" description="Non-haem dioxygenase N-terminal" evidence="1">
    <location>
        <begin position="21"/>
        <end position="117"/>
    </location>
</feature>
<dbReference type="Gene3D" id="2.60.120.330">
    <property type="entry name" value="B-lactam Antibiotic, Isopenicillin N Synthase, Chain"/>
    <property type="match status" value="1"/>
</dbReference>
<organism evidence="2">
    <name type="scientific">Ganoderma boninense</name>
    <dbReference type="NCBI Taxonomy" id="34458"/>
    <lineage>
        <taxon>Eukaryota</taxon>
        <taxon>Fungi</taxon>
        <taxon>Dikarya</taxon>
        <taxon>Basidiomycota</taxon>
        <taxon>Agaricomycotina</taxon>
        <taxon>Agaricomycetes</taxon>
        <taxon>Polyporales</taxon>
        <taxon>Polyporaceae</taxon>
        <taxon>Ganoderma</taxon>
    </lineage>
</organism>
<gene>
    <name evidence="2" type="primary">J9VQQ3</name>
</gene>